<feature type="compositionally biased region" description="Basic residues" evidence="2">
    <location>
        <begin position="214"/>
        <end position="224"/>
    </location>
</feature>
<evidence type="ECO:0000256" key="2">
    <source>
        <dbReference type="SAM" id="MobiDB-lite"/>
    </source>
</evidence>
<keyword evidence="6" id="KW-1185">Reference proteome</keyword>
<dbReference type="CDD" id="cd11660">
    <property type="entry name" value="SANT_TRF"/>
    <property type="match status" value="1"/>
</dbReference>
<dbReference type="GO" id="GO:0003677">
    <property type="term" value="F:DNA binding"/>
    <property type="evidence" value="ECO:0007669"/>
    <property type="project" value="UniProtKB-KW"/>
</dbReference>
<dbReference type="PROSITE" id="PS51294">
    <property type="entry name" value="HTH_MYB"/>
    <property type="match status" value="1"/>
</dbReference>
<evidence type="ECO:0000256" key="1">
    <source>
        <dbReference type="ARBA" id="ARBA00023125"/>
    </source>
</evidence>
<accession>A0A5J9V310</accession>
<dbReference type="InterPro" id="IPR009057">
    <property type="entry name" value="Homeodomain-like_sf"/>
</dbReference>
<evidence type="ECO:0000313" key="5">
    <source>
        <dbReference type="EMBL" id="TVU30529.1"/>
    </source>
</evidence>
<dbReference type="AlphaFoldDB" id="A0A5J9V310"/>
<dbReference type="SMART" id="SM00717">
    <property type="entry name" value="SANT"/>
    <property type="match status" value="1"/>
</dbReference>
<reference evidence="5 6" key="1">
    <citation type="journal article" date="2019" name="Sci. Rep.">
        <title>A high-quality genome of Eragrostis curvula grass provides insights into Poaceae evolution and supports new strategies to enhance forage quality.</title>
        <authorList>
            <person name="Carballo J."/>
            <person name="Santos B.A.C.M."/>
            <person name="Zappacosta D."/>
            <person name="Garbus I."/>
            <person name="Selva J.P."/>
            <person name="Gallo C.A."/>
            <person name="Diaz A."/>
            <person name="Albertini E."/>
            <person name="Caccamo M."/>
            <person name="Echenique V."/>
        </authorList>
    </citation>
    <scope>NUCLEOTIDE SEQUENCE [LARGE SCALE GENOMIC DNA]</scope>
    <source>
        <strain evidence="6">cv. Victoria</strain>
        <tissue evidence="5">Leaf</tissue>
    </source>
</reference>
<organism evidence="5 6">
    <name type="scientific">Eragrostis curvula</name>
    <name type="common">weeping love grass</name>
    <dbReference type="NCBI Taxonomy" id="38414"/>
    <lineage>
        <taxon>Eukaryota</taxon>
        <taxon>Viridiplantae</taxon>
        <taxon>Streptophyta</taxon>
        <taxon>Embryophyta</taxon>
        <taxon>Tracheophyta</taxon>
        <taxon>Spermatophyta</taxon>
        <taxon>Magnoliopsida</taxon>
        <taxon>Liliopsida</taxon>
        <taxon>Poales</taxon>
        <taxon>Poaceae</taxon>
        <taxon>PACMAD clade</taxon>
        <taxon>Chloridoideae</taxon>
        <taxon>Eragrostideae</taxon>
        <taxon>Eragrostidinae</taxon>
        <taxon>Eragrostis</taxon>
    </lineage>
</organism>
<dbReference type="PROSITE" id="PS50090">
    <property type="entry name" value="MYB_LIKE"/>
    <property type="match status" value="1"/>
</dbReference>
<name>A0A5J9V310_9POAL</name>
<dbReference type="OrthoDB" id="608866at2759"/>
<feature type="region of interest" description="Disordered" evidence="2">
    <location>
        <begin position="345"/>
        <end position="366"/>
    </location>
</feature>
<feature type="compositionally biased region" description="Low complexity" evidence="2">
    <location>
        <begin position="347"/>
        <end position="366"/>
    </location>
</feature>
<gene>
    <name evidence="5" type="ORF">EJB05_22159</name>
</gene>
<feature type="domain" description="HTH myb-type" evidence="4">
    <location>
        <begin position="247"/>
        <end position="305"/>
    </location>
</feature>
<feature type="region of interest" description="Disordered" evidence="2">
    <location>
        <begin position="181"/>
        <end position="224"/>
    </location>
</feature>
<dbReference type="EMBL" id="RWGY01000011">
    <property type="protein sequence ID" value="TVU30529.1"/>
    <property type="molecule type" value="Genomic_DNA"/>
</dbReference>
<evidence type="ECO:0000259" key="4">
    <source>
        <dbReference type="PROSITE" id="PS51294"/>
    </source>
</evidence>
<dbReference type="SUPFAM" id="SSF46689">
    <property type="entry name" value="Homeodomain-like"/>
    <property type="match status" value="1"/>
</dbReference>
<dbReference type="PANTHER" id="PTHR47122:SF14">
    <property type="entry name" value="MYB-LIKE DNA-BINDING DOMAIN CONTAINING PROTEIN, EXPRESSED"/>
    <property type="match status" value="1"/>
</dbReference>
<feature type="non-terminal residue" evidence="5">
    <location>
        <position position="1"/>
    </location>
</feature>
<feature type="compositionally biased region" description="Polar residues" evidence="2">
    <location>
        <begin position="187"/>
        <end position="213"/>
    </location>
</feature>
<evidence type="ECO:0000313" key="6">
    <source>
        <dbReference type="Proteomes" id="UP000324897"/>
    </source>
</evidence>
<dbReference type="PANTHER" id="PTHR47122">
    <property type="entry name" value="MYB-LIKE DNA-BINDING DOMAIN CONTAINING PROTEIN, EXPRESSED"/>
    <property type="match status" value="1"/>
</dbReference>
<dbReference type="Gene3D" id="1.10.246.220">
    <property type="match status" value="1"/>
</dbReference>
<keyword evidence="1" id="KW-0238">DNA-binding</keyword>
<sequence length="366" mass="41542">MLPPLQPPQKPLPATSSILLRASPSPRRVLPALKAPPFGAFPPVIEGPAAEDRLSDRLLCFLGRSLFPLRVAAFSTLIYPRLFHRALTWALMEHLEEIKFSWPPVEEEPDLLWAPMEQLELSWAPEEETDQGLHGLLADQQLRRASAATIGLQMKDYSACDDDATMILHLLKEPQDEGDLDEWLSGVYSSPSQETDVNQTESPRSSPGGTRNFPSKKRGTRKKRMSPWNPLFFEQRRRSASLNRVCASRKNNSRWTQEEVELLVKGISEYGIGKWTEMKAKYFSLSIRTSVNLKDKWRNLLKAYDVKLTSKKQKKVQKTTLLHLDKPLIKRIRVLAEKHRRAEPVLSDSSSSSSSSKTSIDSFLTL</sequence>
<evidence type="ECO:0000259" key="3">
    <source>
        <dbReference type="PROSITE" id="PS50090"/>
    </source>
</evidence>
<proteinExistence type="predicted"/>
<dbReference type="Pfam" id="PF00249">
    <property type="entry name" value="Myb_DNA-binding"/>
    <property type="match status" value="1"/>
</dbReference>
<dbReference type="Proteomes" id="UP000324897">
    <property type="component" value="Chromosome 1"/>
</dbReference>
<comment type="caution">
    <text evidence="5">The sequence shown here is derived from an EMBL/GenBank/DDBJ whole genome shotgun (WGS) entry which is preliminary data.</text>
</comment>
<feature type="domain" description="Myb-like" evidence="3">
    <location>
        <begin position="247"/>
        <end position="301"/>
    </location>
</feature>
<protein>
    <submittedName>
        <fullName evidence="5">Uncharacterized protein</fullName>
    </submittedName>
</protein>
<dbReference type="InterPro" id="IPR017930">
    <property type="entry name" value="Myb_dom"/>
</dbReference>
<dbReference type="InterPro" id="IPR001005">
    <property type="entry name" value="SANT/Myb"/>
</dbReference>
<dbReference type="Gramene" id="TVU30529">
    <property type="protein sequence ID" value="TVU30529"/>
    <property type="gene ID" value="EJB05_22159"/>
</dbReference>